<dbReference type="Pfam" id="PF14071">
    <property type="entry name" value="YlbD_coat"/>
    <property type="match status" value="1"/>
</dbReference>
<accession>A0ABV8WYX1</accession>
<comment type="caution">
    <text evidence="2">The sequence shown here is derived from an EMBL/GenBank/DDBJ whole genome shotgun (WGS) entry which is preliminary data.</text>
</comment>
<keyword evidence="3" id="KW-1185">Reference proteome</keyword>
<protein>
    <submittedName>
        <fullName evidence="2">Spore coat protein YlbD</fullName>
    </submittedName>
</protein>
<proteinExistence type="predicted"/>
<evidence type="ECO:0000256" key="1">
    <source>
        <dbReference type="SAM" id="MobiDB-lite"/>
    </source>
</evidence>
<dbReference type="RefSeq" id="WP_390253577.1">
    <property type="nucleotide sequence ID" value="NZ_JBHSDT010000008.1"/>
</dbReference>
<dbReference type="InterPro" id="IPR025953">
    <property type="entry name" value="YlbD_coat"/>
</dbReference>
<dbReference type="EMBL" id="JBHSDT010000008">
    <property type="protein sequence ID" value="MFC4404689.1"/>
    <property type="molecule type" value="Genomic_DNA"/>
</dbReference>
<keyword evidence="2" id="KW-0946">Virion</keyword>
<reference evidence="3" key="1">
    <citation type="journal article" date="2019" name="Int. J. Syst. Evol. Microbiol.">
        <title>The Global Catalogue of Microorganisms (GCM) 10K type strain sequencing project: providing services to taxonomists for standard genome sequencing and annotation.</title>
        <authorList>
            <consortium name="The Broad Institute Genomics Platform"/>
            <consortium name="The Broad Institute Genome Sequencing Center for Infectious Disease"/>
            <person name="Wu L."/>
            <person name="Ma J."/>
        </authorList>
    </citation>
    <scope>NUCLEOTIDE SEQUENCE [LARGE SCALE GENOMIC DNA]</scope>
    <source>
        <strain evidence="3">CCUG 37865</strain>
    </source>
</reference>
<dbReference type="Proteomes" id="UP001595882">
    <property type="component" value="Unassembled WGS sequence"/>
</dbReference>
<sequence length="134" mass="15904">MTKKLTPTIRQFKAFLQSNPHIIKAIRSNKISLQECYEQYVLLGENDQVWEKYHTNNEKKDSVKDGQNDEKMFSKWLNKISQLDLNHVEKHIHDLNGAIDQVMKVIDQYKHFTNDSSEPSPRPVRDPFSFRMRD</sequence>
<feature type="region of interest" description="Disordered" evidence="1">
    <location>
        <begin position="112"/>
        <end position="134"/>
    </location>
</feature>
<keyword evidence="2" id="KW-0167">Capsid protein</keyword>
<name>A0ABV8WYX1_9BACI</name>
<evidence type="ECO:0000313" key="2">
    <source>
        <dbReference type="EMBL" id="MFC4404689.1"/>
    </source>
</evidence>
<organism evidence="2 3">
    <name type="scientific">Gracilibacillus xinjiangensis</name>
    <dbReference type="NCBI Taxonomy" id="1193282"/>
    <lineage>
        <taxon>Bacteria</taxon>
        <taxon>Bacillati</taxon>
        <taxon>Bacillota</taxon>
        <taxon>Bacilli</taxon>
        <taxon>Bacillales</taxon>
        <taxon>Bacillaceae</taxon>
        <taxon>Gracilibacillus</taxon>
    </lineage>
</organism>
<gene>
    <name evidence="2" type="primary">ylbD</name>
    <name evidence="2" type="ORF">ACFOY7_16595</name>
</gene>
<evidence type="ECO:0000313" key="3">
    <source>
        <dbReference type="Proteomes" id="UP001595882"/>
    </source>
</evidence>